<name>A0A191VAS5_9ACTN</name>
<geneLocation type="plasmid" evidence="3">
    <name>pspa1</name>
</geneLocation>
<dbReference type="GeneID" id="91309965"/>
<feature type="region of interest" description="Disordered" evidence="1">
    <location>
        <begin position="1"/>
        <end position="21"/>
    </location>
</feature>
<evidence type="ECO:0000256" key="1">
    <source>
        <dbReference type="SAM" id="MobiDB-lite"/>
    </source>
</evidence>
<protein>
    <submittedName>
        <fullName evidence="2">Uncharacterized protein</fullName>
    </submittedName>
</protein>
<feature type="compositionally biased region" description="Basic residues" evidence="1">
    <location>
        <begin position="1"/>
        <end position="12"/>
    </location>
</feature>
<keyword evidence="2" id="KW-0614">Plasmid</keyword>
<dbReference type="KEGG" id="spav:Spa2297_34250"/>
<dbReference type="NCBIfam" id="NF041638">
    <property type="entry name" value="QRL_CxxC_CxxC"/>
    <property type="match status" value="1"/>
</dbReference>
<sequence length="149" mass="16429">MSTRARRQRRTALPRTGQGLPEYEWGTVPADQFATRRQLRAAGLRPAGQDPAAILRCKACATRPARTCTRPAYLYRVDLAQPVRPMTLAMEAALDAAMAARSTCPRCRRRYHYVLPLRTLGCCLECFDGTPADPATYLPAPSPPRSLAA</sequence>
<dbReference type="EMBL" id="CP015867">
    <property type="protein sequence ID" value="ANJ12131.1"/>
    <property type="molecule type" value="Genomic_DNA"/>
</dbReference>
<evidence type="ECO:0000313" key="3">
    <source>
        <dbReference type="Proteomes" id="UP000078468"/>
    </source>
</evidence>
<evidence type="ECO:0000313" key="2">
    <source>
        <dbReference type="EMBL" id="ANJ12131.1"/>
    </source>
</evidence>
<organism evidence="2 3">
    <name type="scientific">Streptomyces parvulus</name>
    <dbReference type="NCBI Taxonomy" id="146923"/>
    <lineage>
        <taxon>Bacteria</taxon>
        <taxon>Bacillati</taxon>
        <taxon>Actinomycetota</taxon>
        <taxon>Actinomycetes</taxon>
        <taxon>Kitasatosporales</taxon>
        <taxon>Streptomycetaceae</taxon>
        <taxon>Streptomyces</taxon>
    </lineage>
</organism>
<proteinExistence type="predicted"/>
<reference evidence="2 3" key="1">
    <citation type="submission" date="2016-05" db="EMBL/GenBank/DDBJ databases">
        <title>Non-Contiguous Finished Genome Sequence of Streptomyces parvulus 2297 Integrated Site-Specifically with Actinophage R4.</title>
        <authorList>
            <person name="Nishizawa T."/>
            <person name="Miura T."/>
            <person name="Harada C."/>
            <person name="Guo Y."/>
            <person name="Narisawa K."/>
            <person name="Ohta H."/>
            <person name="Takahashi H."/>
            <person name="Shirai M."/>
        </authorList>
    </citation>
    <scope>NUCLEOTIDE SEQUENCE [LARGE SCALE GENOMIC DNA]</scope>
    <source>
        <strain evidence="2 3">2297</strain>
        <plasmid evidence="3">pspa1</plasmid>
    </source>
</reference>
<dbReference type="InterPro" id="IPR048142">
    <property type="entry name" value="QRL_CxxC_CxxC"/>
</dbReference>
<gene>
    <name evidence="2" type="ORF">Spa2297_34250</name>
</gene>
<dbReference type="Proteomes" id="UP000078468">
    <property type="component" value="Plasmid pspa1"/>
</dbReference>
<dbReference type="RefSeq" id="WP_064732459.1">
    <property type="nucleotide sequence ID" value="NZ_CP015867.1"/>
</dbReference>
<accession>A0A191VAS5</accession>
<dbReference type="AlphaFoldDB" id="A0A191VAS5"/>